<dbReference type="InterPro" id="IPR001245">
    <property type="entry name" value="Ser-Thr/Tyr_kinase_cat_dom"/>
</dbReference>
<dbReference type="GO" id="GO:0046872">
    <property type="term" value="F:metal ion binding"/>
    <property type="evidence" value="ECO:0007669"/>
    <property type="project" value="UniProtKB-KW"/>
</dbReference>
<keyword evidence="2" id="KW-0547">Nucleotide-binding</keyword>
<dbReference type="AlphaFoldDB" id="A0A914P7J5"/>
<evidence type="ECO:0000256" key="3">
    <source>
        <dbReference type="PIRSR" id="PIRSR000615-3"/>
    </source>
</evidence>
<dbReference type="SUPFAM" id="SSF56112">
    <property type="entry name" value="Protein kinase-like (PK-like)"/>
    <property type="match status" value="1"/>
</dbReference>
<sequence length="287" mass="33032">MQFDLSINTTSLLANFKHKYWQNEMLHKNDETCKAAVKILTDFENADDVEEFVRELDALILIGSHSNIITFYGWTLQEKIPALITEMAETDLLQYVRKLRGLEFPIKEILSILWQITLALEHIASLLMVHRDVACRNILLTESGIAKLADFGLCCHCDESFTYRATLQKRLPLKWLSIEALVDRIFSEKSDVWSFGVLCFEAFSDGSVPYPALTNLEMLEALQNGKRLEKPIKASSEVYELMLKCWKESPEERPTFKDLSKDLKIILESKTQNYGYLTLDFSKNTDS</sequence>
<proteinExistence type="predicted"/>
<dbReference type="PRINTS" id="PR00109">
    <property type="entry name" value="TYRKINASE"/>
</dbReference>
<dbReference type="PANTHER" id="PTHR24416">
    <property type="entry name" value="TYROSINE-PROTEIN KINASE RECEPTOR"/>
    <property type="match status" value="1"/>
</dbReference>
<dbReference type="PROSITE" id="PS00109">
    <property type="entry name" value="PROTEIN_KINASE_TYR"/>
    <property type="match status" value="1"/>
</dbReference>
<evidence type="ECO:0000259" key="5">
    <source>
        <dbReference type="PROSITE" id="PS50011"/>
    </source>
</evidence>
<dbReference type="InterPro" id="IPR000719">
    <property type="entry name" value="Prot_kinase_dom"/>
</dbReference>
<dbReference type="WBParaSite" id="PDA_v2.g10674.t1">
    <property type="protein sequence ID" value="PDA_v2.g10674.t1"/>
    <property type="gene ID" value="PDA_v2.g10674"/>
</dbReference>
<keyword evidence="3" id="KW-0460">Magnesium</keyword>
<dbReference type="GO" id="GO:0005524">
    <property type="term" value="F:ATP binding"/>
    <property type="evidence" value="ECO:0007669"/>
    <property type="project" value="UniProtKB-KW"/>
</dbReference>
<dbReference type="PANTHER" id="PTHR24416:SF600">
    <property type="entry name" value="PDGF- AND VEGF-RECEPTOR RELATED, ISOFORM J"/>
    <property type="match status" value="1"/>
</dbReference>
<dbReference type="SMART" id="SM00219">
    <property type="entry name" value="TyrKc"/>
    <property type="match status" value="1"/>
</dbReference>
<keyword evidence="3" id="KW-0479">Metal-binding</keyword>
<evidence type="ECO:0000256" key="4">
    <source>
        <dbReference type="PIRSR" id="PIRSR000615-4"/>
    </source>
</evidence>
<dbReference type="GO" id="GO:0005886">
    <property type="term" value="C:plasma membrane"/>
    <property type="evidence" value="ECO:0007669"/>
    <property type="project" value="TreeGrafter"/>
</dbReference>
<dbReference type="Gene3D" id="1.10.510.10">
    <property type="entry name" value="Transferase(Phosphotransferase) domain 1"/>
    <property type="match status" value="1"/>
</dbReference>
<dbReference type="CDD" id="cd00192">
    <property type="entry name" value="PTKc"/>
    <property type="match status" value="1"/>
</dbReference>
<dbReference type="Gene3D" id="3.30.200.20">
    <property type="entry name" value="Phosphorylase Kinase, domain 1"/>
    <property type="match status" value="1"/>
</dbReference>
<dbReference type="InterPro" id="IPR050122">
    <property type="entry name" value="RTK"/>
</dbReference>
<evidence type="ECO:0000256" key="2">
    <source>
        <dbReference type="PIRSR" id="PIRSR000615-2"/>
    </source>
</evidence>
<dbReference type="PROSITE" id="PS50011">
    <property type="entry name" value="PROTEIN_KINASE_DOM"/>
    <property type="match status" value="1"/>
</dbReference>
<dbReference type="PIRSF" id="PIRSF000615">
    <property type="entry name" value="TyrPK_CSF1-R"/>
    <property type="match status" value="1"/>
</dbReference>
<feature type="domain" description="Protein kinase" evidence="5">
    <location>
        <begin position="1"/>
        <end position="267"/>
    </location>
</feature>
<feature type="site" description="Important for interaction with phosphotyrosine-binding proteins" evidence="4">
    <location>
        <position position="276"/>
    </location>
</feature>
<evidence type="ECO:0000256" key="1">
    <source>
        <dbReference type="PIRSR" id="PIRSR000615-1"/>
    </source>
</evidence>
<feature type="binding site" evidence="3">
    <location>
        <position position="150"/>
    </location>
    <ligand>
        <name>Mg(2+)</name>
        <dbReference type="ChEBI" id="CHEBI:18420"/>
    </ligand>
</feature>
<dbReference type="Pfam" id="PF07714">
    <property type="entry name" value="PK_Tyr_Ser-Thr"/>
    <property type="match status" value="1"/>
</dbReference>
<name>A0A914P7J5_9BILA</name>
<keyword evidence="6" id="KW-1185">Reference proteome</keyword>
<evidence type="ECO:0000313" key="7">
    <source>
        <dbReference type="WBParaSite" id="PDA_v2.g10674.t1"/>
    </source>
</evidence>
<feature type="active site" description="Proton acceptor" evidence="1">
    <location>
        <position position="132"/>
    </location>
</feature>
<feature type="binding site" evidence="2">
    <location>
        <position position="136"/>
    </location>
    <ligand>
        <name>ATP</name>
        <dbReference type="ChEBI" id="CHEBI:30616"/>
    </ligand>
</feature>
<accession>A0A914P7J5</accession>
<organism evidence="6 7">
    <name type="scientific">Panagrolaimus davidi</name>
    <dbReference type="NCBI Taxonomy" id="227884"/>
    <lineage>
        <taxon>Eukaryota</taxon>
        <taxon>Metazoa</taxon>
        <taxon>Ecdysozoa</taxon>
        <taxon>Nematoda</taxon>
        <taxon>Chromadorea</taxon>
        <taxon>Rhabditida</taxon>
        <taxon>Tylenchina</taxon>
        <taxon>Panagrolaimomorpha</taxon>
        <taxon>Panagrolaimoidea</taxon>
        <taxon>Panagrolaimidae</taxon>
        <taxon>Panagrolaimus</taxon>
    </lineage>
</organism>
<dbReference type="GO" id="GO:0004714">
    <property type="term" value="F:transmembrane receptor protein tyrosine kinase activity"/>
    <property type="evidence" value="ECO:0007669"/>
    <property type="project" value="TreeGrafter"/>
</dbReference>
<evidence type="ECO:0000313" key="6">
    <source>
        <dbReference type="Proteomes" id="UP000887578"/>
    </source>
</evidence>
<dbReference type="InterPro" id="IPR020635">
    <property type="entry name" value="Tyr_kinase_cat_dom"/>
</dbReference>
<feature type="binding site" evidence="3">
    <location>
        <position position="137"/>
    </location>
    <ligand>
        <name>Mg(2+)</name>
        <dbReference type="ChEBI" id="CHEBI:18420"/>
    </ligand>
</feature>
<dbReference type="GO" id="GO:0043235">
    <property type="term" value="C:receptor complex"/>
    <property type="evidence" value="ECO:0007669"/>
    <property type="project" value="TreeGrafter"/>
</dbReference>
<dbReference type="InterPro" id="IPR011009">
    <property type="entry name" value="Kinase-like_dom_sf"/>
</dbReference>
<dbReference type="Proteomes" id="UP000887578">
    <property type="component" value="Unplaced"/>
</dbReference>
<dbReference type="GO" id="GO:0007169">
    <property type="term" value="P:cell surface receptor protein tyrosine kinase signaling pathway"/>
    <property type="evidence" value="ECO:0007669"/>
    <property type="project" value="TreeGrafter"/>
</dbReference>
<keyword evidence="2" id="KW-0067">ATP-binding</keyword>
<reference evidence="7" key="1">
    <citation type="submission" date="2022-11" db="UniProtKB">
        <authorList>
            <consortium name="WormBaseParasite"/>
        </authorList>
    </citation>
    <scope>IDENTIFICATION</scope>
</reference>
<dbReference type="FunFam" id="1.10.510.10:FF:001927">
    <property type="entry name" value="Receptor protein-tyrosine kinase"/>
    <property type="match status" value="1"/>
</dbReference>
<dbReference type="InterPro" id="IPR008266">
    <property type="entry name" value="Tyr_kinase_AS"/>
</dbReference>
<protein>
    <submittedName>
        <fullName evidence="7">Protein kinase domain-containing protein</fullName>
    </submittedName>
</protein>